<dbReference type="OrthoDB" id="5168853at2"/>
<dbReference type="PANTHER" id="PTHR42877:SF4">
    <property type="entry name" value="FAD_NAD(P)-BINDING DOMAIN-CONTAINING PROTEIN-RELATED"/>
    <property type="match status" value="1"/>
</dbReference>
<dbReference type="EMBL" id="FOHX01000003">
    <property type="protein sequence ID" value="SET53941.1"/>
    <property type="molecule type" value="Genomic_DNA"/>
</dbReference>
<dbReference type="InterPro" id="IPR051209">
    <property type="entry name" value="FAD-bind_Monooxygenase_sf"/>
</dbReference>
<organism evidence="1 2">
    <name type="scientific">Nonomuraea wenchangensis</name>
    <dbReference type="NCBI Taxonomy" id="568860"/>
    <lineage>
        <taxon>Bacteria</taxon>
        <taxon>Bacillati</taxon>
        <taxon>Actinomycetota</taxon>
        <taxon>Actinomycetes</taxon>
        <taxon>Streptosporangiales</taxon>
        <taxon>Streptosporangiaceae</taxon>
        <taxon>Nonomuraea</taxon>
    </lineage>
</organism>
<dbReference type="RefSeq" id="WP_091079701.1">
    <property type="nucleotide sequence ID" value="NZ_FOHX01000003.1"/>
</dbReference>
<dbReference type="InterPro" id="IPR036188">
    <property type="entry name" value="FAD/NAD-bd_sf"/>
</dbReference>
<evidence type="ECO:0000313" key="2">
    <source>
        <dbReference type="Proteomes" id="UP000199361"/>
    </source>
</evidence>
<accession>A0A1I0F7I9</accession>
<proteinExistence type="predicted"/>
<dbReference type="PRINTS" id="PR00411">
    <property type="entry name" value="PNDRDTASEI"/>
</dbReference>
<dbReference type="AlphaFoldDB" id="A0A1I0F7I9"/>
<keyword evidence="2" id="KW-1185">Reference proteome</keyword>
<name>A0A1I0F7I9_9ACTN</name>
<sequence>MGEQPGIVIVGAGFAGICMAVKLKEAGYHDFVILEKAGEPGGTWRDNTYPGCACDVPSHMYSFSFELNPGWSRMFAPQEEIQRYLRACADKYGVTPHIRHGRTVTALEYDDERRSWSVTTGDGQTLRANAVVSAIGALHIPKYPDIPGREAFTGPAFHSATWDHSIDLTGKRVAVIGTGASAVQFVPQIAQRAAHLTVFQRTPPWLQPKPDFAFSPRARRLLRLPGAARALRYGIYWALETRALGFAVHPRLMKGHERMALRHLERQVPDPELRRALTPDYTIGCKRVLVSSDYYPALTRDNVSLVTDAVTEIRERSLVDATGREHPADVIVHGTGFKVVDSFTEQHILGRGGLGIQDAWKDGVEAYHGIAASGFPNLFFLLGPNTGLGHNSVVFMIESQAKYVVECLRLLSRTRARALDVRQEAQAAFNRRLRARLDPLVWNAGGCRSWYLDEHGVNRTIWPGFTFEYWARTRRVKPEDYELIY</sequence>
<reference evidence="1 2" key="1">
    <citation type="submission" date="2016-10" db="EMBL/GenBank/DDBJ databases">
        <authorList>
            <person name="de Groot N.N."/>
        </authorList>
    </citation>
    <scope>NUCLEOTIDE SEQUENCE [LARGE SCALE GENOMIC DNA]</scope>
    <source>
        <strain evidence="1 2">CGMCC 4.5598</strain>
    </source>
</reference>
<dbReference type="STRING" id="568860.SAMN05421811_103357"/>
<dbReference type="PANTHER" id="PTHR42877">
    <property type="entry name" value="L-ORNITHINE N(5)-MONOOXYGENASE-RELATED"/>
    <property type="match status" value="1"/>
</dbReference>
<dbReference type="SUPFAM" id="SSF51905">
    <property type="entry name" value="FAD/NAD(P)-binding domain"/>
    <property type="match status" value="2"/>
</dbReference>
<dbReference type="Gene3D" id="3.50.50.60">
    <property type="entry name" value="FAD/NAD(P)-binding domain"/>
    <property type="match status" value="3"/>
</dbReference>
<dbReference type="Pfam" id="PF13738">
    <property type="entry name" value="Pyr_redox_3"/>
    <property type="match status" value="1"/>
</dbReference>
<evidence type="ECO:0000313" key="1">
    <source>
        <dbReference type="EMBL" id="SET53941.1"/>
    </source>
</evidence>
<protein>
    <submittedName>
        <fullName evidence="1">Predicted flavoprotein CzcO associated with the cation diffusion facilitator CzcD</fullName>
    </submittedName>
</protein>
<dbReference type="Proteomes" id="UP000199361">
    <property type="component" value="Unassembled WGS sequence"/>
</dbReference>
<gene>
    <name evidence="1" type="ORF">SAMN05421811_103357</name>
</gene>